<proteinExistence type="predicted"/>
<evidence type="ECO:0000313" key="1">
    <source>
        <dbReference type="EMBL" id="CAI5456673.1"/>
    </source>
</evidence>
<dbReference type="Proteomes" id="UP001152747">
    <property type="component" value="Unassembled WGS sequence"/>
</dbReference>
<dbReference type="AlphaFoldDB" id="A0A9P1ND47"/>
<evidence type="ECO:0000313" key="2">
    <source>
        <dbReference type="Proteomes" id="UP001152747"/>
    </source>
</evidence>
<comment type="caution">
    <text evidence="1">The sequence shown here is derived from an EMBL/GenBank/DDBJ whole genome shotgun (WGS) entry which is preliminary data.</text>
</comment>
<protein>
    <submittedName>
        <fullName evidence="1">Uncharacterized protein</fullName>
    </submittedName>
</protein>
<organism evidence="1 2">
    <name type="scientific">Caenorhabditis angaria</name>
    <dbReference type="NCBI Taxonomy" id="860376"/>
    <lineage>
        <taxon>Eukaryota</taxon>
        <taxon>Metazoa</taxon>
        <taxon>Ecdysozoa</taxon>
        <taxon>Nematoda</taxon>
        <taxon>Chromadorea</taxon>
        <taxon>Rhabditida</taxon>
        <taxon>Rhabditina</taxon>
        <taxon>Rhabditomorpha</taxon>
        <taxon>Rhabditoidea</taxon>
        <taxon>Rhabditidae</taxon>
        <taxon>Peloderinae</taxon>
        <taxon>Caenorhabditis</taxon>
    </lineage>
</organism>
<accession>A0A9P1ND47</accession>
<reference evidence="1" key="1">
    <citation type="submission" date="2022-11" db="EMBL/GenBank/DDBJ databases">
        <authorList>
            <person name="Kikuchi T."/>
        </authorList>
    </citation>
    <scope>NUCLEOTIDE SEQUENCE</scope>
    <source>
        <strain evidence="1">PS1010</strain>
    </source>
</reference>
<gene>
    <name evidence="1" type="ORF">CAMP_LOCUS19310</name>
</gene>
<dbReference type="EMBL" id="CANHGI010000006">
    <property type="protein sequence ID" value="CAI5456673.1"/>
    <property type="molecule type" value="Genomic_DNA"/>
</dbReference>
<name>A0A9P1ND47_9PELO</name>
<keyword evidence="2" id="KW-1185">Reference proteome</keyword>
<sequence>MSPDQMRLYRKIQATQRGVQIDVEKMLSKETTAINCRRIKCAFKMDLLIVQSDCPAVVEGNHRIIGIPTTNKA</sequence>